<reference evidence="1 2" key="1">
    <citation type="submission" date="2011-02" db="EMBL/GenBank/DDBJ databases">
        <title>The Genome Sequence of Sphaeroforma arctica JP610.</title>
        <authorList>
            <consortium name="The Broad Institute Genome Sequencing Platform"/>
            <person name="Russ C."/>
            <person name="Cuomo C."/>
            <person name="Young S.K."/>
            <person name="Zeng Q."/>
            <person name="Gargeya S."/>
            <person name="Alvarado L."/>
            <person name="Berlin A."/>
            <person name="Chapman S.B."/>
            <person name="Chen Z."/>
            <person name="Freedman E."/>
            <person name="Gellesch M."/>
            <person name="Goldberg J."/>
            <person name="Griggs A."/>
            <person name="Gujja S."/>
            <person name="Heilman E."/>
            <person name="Heiman D."/>
            <person name="Howarth C."/>
            <person name="Mehta T."/>
            <person name="Neiman D."/>
            <person name="Pearson M."/>
            <person name="Roberts A."/>
            <person name="Saif S."/>
            <person name="Shea T."/>
            <person name="Shenoy N."/>
            <person name="Sisk P."/>
            <person name="Stolte C."/>
            <person name="Sykes S."/>
            <person name="White J."/>
            <person name="Yandava C."/>
            <person name="Burger G."/>
            <person name="Gray M.W."/>
            <person name="Holland P.W.H."/>
            <person name="King N."/>
            <person name="Lang F.B.F."/>
            <person name="Roger A.J."/>
            <person name="Ruiz-Trillo I."/>
            <person name="Haas B."/>
            <person name="Nusbaum C."/>
            <person name="Birren B."/>
        </authorList>
    </citation>
    <scope>NUCLEOTIDE SEQUENCE [LARGE SCALE GENOMIC DNA]</scope>
    <source>
        <strain evidence="1 2">JP610</strain>
    </source>
</reference>
<name>A0A0L0GBD9_9EUKA</name>
<evidence type="ECO:0000313" key="2">
    <source>
        <dbReference type="Proteomes" id="UP000054560"/>
    </source>
</evidence>
<organism evidence="1 2">
    <name type="scientific">Sphaeroforma arctica JP610</name>
    <dbReference type="NCBI Taxonomy" id="667725"/>
    <lineage>
        <taxon>Eukaryota</taxon>
        <taxon>Ichthyosporea</taxon>
        <taxon>Ichthyophonida</taxon>
        <taxon>Sphaeroforma</taxon>
    </lineage>
</organism>
<feature type="non-terminal residue" evidence="1">
    <location>
        <position position="57"/>
    </location>
</feature>
<protein>
    <submittedName>
        <fullName evidence="1">Uncharacterized protein</fullName>
    </submittedName>
</protein>
<gene>
    <name evidence="1" type="ORF">SARC_01530</name>
</gene>
<accession>A0A0L0GBD9</accession>
<dbReference type="Proteomes" id="UP000054560">
    <property type="component" value="Unassembled WGS sequence"/>
</dbReference>
<proteinExistence type="predicted"/>
<dbReference type="EMBL" id="KQ241657">
    <property type="protein sequence ID" value="KNC86337.1"/>
    <property type="molecule type" value="Genomic_DNA"/>
</dbReference>
<dbReference type="RefSeq" id="XP_014160239.1">
    <property type="nucleotide sequence ID" value="XM_014304764.1"/>
</dbReference>
<dbReference type="GeneID" id="25902034"/>
<dbReference type="AlphaFoldDB" id="A0A0L0GBD9"/>
<keyword evidence="2" id="KW-1185">Reference proteome</keyword>
<sequence>MKVLITQKDTLASTDRNLLRAEKVLSSYINFNNTLYATIDNHPATDTEQGCQSQGAM</sequence>
<evidence type="ECO:0000313" key="1">
    <source>
        <dbReference type="EMBL" id="KNC86337.1"/>
    </source>
</evidence>